<evidence type="ECO:0000313" key="2">
    <source>
        <dbReference type="EMBL" id="GAI97070.1"/>
    </source>
</evidence>
<gene>
    <name evidence="2" type="ORF">S12H4_31330</name>
</gene>
<comment type="caution">
    <text evidence="2">The sequence shown here is derived from an EMBL/GenBank/DDBJ whole genome shotgun (WGS) entry which is preliminary data.</text>
</comment>
<feature type="region of interest" description="Disordered" evidence="1">
    <location>
        <begin position="78"/>
        <end position="100"/>
    </location>
</feature>
<dbReference type="AlphaFoldDB" id="X1UB39"/>
<organism evidence="2">
    <name type="scientific">marine sediment metagenome</name>
    <dbReference type="NCBI Taxonomy" id="412755"/>
    <lineage>
        <taxon>unclassified sequences</taxon>
        <taxon>metagenomes</taxon>
        <taxon>ecological metagenomes</taxon>
    </lineage>
</organism>
<protein>
    <recommendedName>
        <fullName evidence="3">Pyridoxamine 5'-phosphate oxidase putative domain-containing protein</fullName>
    </recommendedName>
</protein>
<feature type="non-terminal residue" evidence="2">
    <location>
        <position position="1"/>
    </location>
</feature>
<reference evidence="2" key="1">
    <citation type="journal article" date="2014" name="Front. Microbiol.">
        <title>High frequency of phylogenetically diverse reductive dehalogenase-homologous genes in deep subseafloor sedimentary metagenomes.</title>
        <authorList>
            <person name="Kawai M."/>
            <person name="Futagami T."/>
            <person name="Toyoda A."/>
            <person name="Takaki Y."/>
            <person name="Nishi S."/>
            <person name="Hori S."/>
            <person name="Arai W."/>
            <person name="Tsubouchi T."/>
            <person name="Morono Y."/>
            <person name="Uchiyama I."/>
            <person name="Ito T."/>
            <person name="Fujiyama A."/>
            <person name="Inagaki F."/>
            <person name="Takami H."/>
        </authorList>
    </citation>
    <scope>NUCLEOTIDE SEQUENCE</scope>
    <source>
        <strain evidence="2">Expedition CK06-06</strain>
    </source>
</reference>
<evidence type="ECO:0000256" key="1">
    <source>
        <dbReference type="SAM" id="MobiDB-lite"/>
    </source>
</evidence>
<evidence type="ECO:0008006" key="3">
    <source>
        <dbReference type="Google" id="ProtNLM"/>
    </source>
</evidence>
<name>X1UB39_9ZZZZ</name>
<accession>X1UB39</accession>
<sequence length="100" mass="11649">TFLNLMENPACSVVFLDIPSFELRCIARLIHPDDPNASPYEKDVVHYTNLVRSYFHGKFEKQFITTIYYVIEEFDNTPGRKKGIRTVPPLPVEKTEETEK</sequence>
<dbReference type="EMBL" id="BARW01018277">
    <property type="protein sequence ID" value="GAI97070.1"/>
    <property type="molecule type" value="Genomic_DNA"/>
</dbReference>
<proteinExistence type="predicted"/>